<feature type="compositionally biased region" description="Polar residues" evidence="9">
    <location>
        <begin position="285"/>
        <end position="311"/>
    </location>
</feature>
<feature type="domain" description="BRCT" evidence="10">
    <location>
        <begin position="754"/>
        <end position="829"/>
    </location>
</feature>
<feature type="compositionally biased region" description="Basic and acidic residues" evidence="9">
    <location>
        <begin position="256"/>
        <end position="268"/>
    </location>
</feature>
<keyword evidence="5" id="KW-0863">Zinc-finger</keyword>
<dbReference type="InterPro" id="IPR031099">
    <property type="entry name" value="BRCA1-associated"/>
</dbReference>
<feature type="compositionally biased region" description="Low complexity" evidence="9">
    <location>
        <begin position="48"/>
        <end position="59"/>
    </location>
</feature>
<dbReference type="PANTHER" id="PTHR13763:SF0">
    <property type="entry name" value="BREAST CANCER TYPE 1 SUSCEPTIBILITY PROTEIN"/>
    <property type="match status" value="1"/>
</dbReference>
<evidence type="ECO:0000259" key="11">
    <source>
        <dbReference type="PROSITE" id="PS51805"/>
    </source>
</evidence>
<keyword evidence="8" id="KW-0539">Nucleus</keyword>
<reference evidence="12 13" key="1">
    <citation type="submission" date="2020-10" db="EMBL/GenBank/DDBJ databases">
        <title>The Coptis chinensis genome and diversification of protoberbering-type alkaloids.</title>
        <authorList>
            <person name="Wang B."/>
            <person name="Shu S."/>
            <person name="Song C."/>
            <person name="Liu Y."/>
        </authorList>
    </citation>
    <scope>NUCLEOTIDE SEQUENCE [LARGE SCALE GENOMIC DNA]</scope>
    <source>
        <strain evidence="12">HL-2020</strain>
        <tissue evidence="12">Leaf</tissue>
    </source>
</reference>
<dbReference type="InterPro" id="IPR034732">
    <property type="entry name" value="EPHD"/>
</dbReference>
<dbReference type="Pfam" id="PF13771">
    <property type="entry name" value="zf-HC5HC2H"/>
    <property type="match status" value="1"/>
</dbReference>
<keyword evidence="3" id="KW-0677">Repeat</keyword>
<feature type="region of interest" description="Disordered" evidence="9">
    <location>
        <begin position="483"/>
        <end position="517"/>
    </location>
</feature>
<keyword evidence="13" id="KW-1185">Reference proteome</keyword>
<sequence length="958" mass="106821">DRNNCFSSEIRTAPHMDNLVSIYRSMEVDSGLNIHVTQNAPSSKISDGENQLEGNGNLGRSDTGEVSHGKPKKQRKFRKKGSKDLGKNIENTSDAHLSVKPSFPAKKRVHVPQCLPSETPSPAQKYEERLSKKTEKGPWDGSNALKERPSFTAKGEPVFSPFFWLSNEADNNEDIERLSSQAMDIDRVAETPPQQHPTFSDIKESDNESPVQMTSNEKMDIQSKLADAFDSEMFEWTQRPCSPELCYTPVKDKVSSRNEFKNVQEKNEVGSQYFTPSREEPLSDGTKSINHKQGNESTEMDSLSTRKANTKTPKERKKSNKNGKPKRKKDSICVDKSHGDAKGLCKSSEDFSNDGVPNMRKEVCRRKKNTTAGTDTLKKATEGASQVDEGKLKNQADENMGTKLIDLSREHFGIDENLKASSSKTMKNRKSRSKRCNIQNQNVDTSVEEVLKEVSTDQEQRNENGKNQFALLACQKYDNRRTYSDGKIGTSSKEGDVQVQRKDDVNPRKRKGSRISYDDTGDLLAGEVVKGCSKTAANKTHMVARSSKVPENKVLTVAKGRYLQKRESIPGQICCAFCQSFTDSKVSGEMMHYFSGRPVAPDYNGGSRIIHAHRNCTEWAPNVYFQDEIAINLESELARSRRIKCSCCGIKGAALGCYDTNCRKSFHVPCAKLVPQCRWDTEKFVMLCPLHPSAKLPKELPESQKKRQKQYISKRESQAHQAEVVIHHGVNTNPLWKGLSNKWVLCCSGLTIGEKETVTKFTKTAGISLLKTYGPSVTHIIASTDENGACRRTLKFLSGILEGKWILKIDWVNACMKAMEPVAEEAYEISLDIHGIKDGPQRGRLSVLNKQPKLFYSCNFYFMGEFVPSYKGYLQDLVVAAGGTVLQRKPISGDHCELPSASTTYVIYNAELPDQCGSGKKSLHNRRQARTLASSTGAKVAGHSWVLDSIAACKLQAL</sequence>
<feature type="compositionally biased region" description="Basic and acidic residues" evidence="9">
    <location>
        <begin position="493"/>
        <end position="507"/>
    </location>
</feature>
<accession>A0A835ILW9</accession>
<dbReference type="PANTHER" id="PTHR13763">
    <property type="entry name" value="BREAST CANCER TYPE 1 SUSCEPTIBILITY PROTEIN BRCA1"/>
    <property type="match status" value="1"/>
</dbReference>
<protein>
    <submittedName>
        <fullName evidence="12">Uncharacterized protein</fullName>
    </submittedName>
</protein>
<evidence type="ECO:0000313" key="12">
    <source>
        <dbReference type="EMBL" id="KAF9620386.1"/>
    </source>
</evidence>
<keyword evidence="2" id="KW-0479">Metal-binding</keyword>
<evidence type="ECO:0000256" key="4">
    <source>
        <dbReference type="ARBA" id="ARBA00022763"/>
    </source>
</evidence>
<feature type="compositionally biased region" description="Basic residues" evidence="9">
    <location>
        <begin position="69"/>
        <end position="81"/>
    </location>
</feature>
<dbReference type="Gene3D" id="3.40.50.10190">
    <property type="entry name" value="BRCT domain"/>
    <property type="match status" value="2"/>
</dbReference>
<evidence type="ECO:0000256" key="6">
    <source>
        <dbReference type="ARBA" id="ARBA00022833"/>
    </source>
</evidence>
<gene>
    <name evidence="12" type="ORF">IFM89_011759</name>
</gene>
<evidence type="ECO:0000256" key="8">
    <source>
        <dbReference type="ARBA" id="ARBA00023242"/>
    </source>
</evidence>
<name>A0A835ILW9_9MAGN</name>
<feature type="region of interest" description="Disordered" evidence="9">
    <location>
        <begin position="256"/>
        <end position="335"/>
    </location>
</feature>
<dbReference type="GO" id="GO:0004842">
    <property type="term" value="F:ubiquitin-protein transferase activity"/>
    <property type="evidence" value="ECO:0007669"/>
    <property type="project" value="TreeGrafter"/>
</dbReference>
<comment type="caution">
    <text evidence="12">The sequence shown here is derived from an EMBL/GenBank/DDBJ whole genome shotgun (WGS) entry which is preliminary data.</text>
</comment>
<keyword evidence="6" id="KW-0862">Zinc</keyword>
<dbReference type="FunFam" id="3.40.50.10190:FF:000006">
    <property type="entry name" value="Breast cancer type 1 susceptibility protein homolog"/>
    <property type="match status" value="1"/>
</dbReference>
<dbReference type="OrthoDB" id="2384350at2759"/>
<dbReference type="EMBL" id="JADFTS010000002">
    <property type="protein sequence ID" value="KAF9620386.1"/>
    <property type="molecule type" value="Genomic_DNA"/>
</dbReference>
<comment type="subcellular location">
    <subcellularLocation>
        <location evidence="1">Nucleus</location>
    </subcellularLocation>
</comment>
<feature type="region of interest" description="Disordered" evidence="9">
    <location>
        <begin position="191"/>
        <end position="210"/>
    </location>
</feature>
<proteinExistence type="predicted"/>
<dbReference type="CDD" id="cd17734">
    <property type="entry name" value="BRCT_Bard1_rpt1"/>
    <property type="match status" value="1"/>
</dbReference>
<dbReference type="Gene3D" id="3.30.40.10">
    <property type="entry name" value="Zinc/RING finger domain, C3HC4 (zinc finger)"/>
    <property type="match status" value="1"/>
</dbReference>
<organism evidence="12 13">
    <name type="scientific">Coptis chinensis</name>
    <dbReference type="NCBI Taxonomy" id="261450"/>
    <lineage>
        <taxon>Eukaryota</taxon>
        <taxon>Viridiplantae</taxon>
        <taxon>Streptophyta</taxon>
        <taxon>Embryophyta</taxon>
        <taxon>Tracheophyta</taxon>
        <taxon>Spermatophyta</taxon>
        <taxon>Magnoliopsida</taxon>
        <taxon>Ranunculales</taxon>
        <taxon>Ranunculaceae</taxon>
        <taxon>Coptidoideae</taxon>
        <taxon>Coptis</taxon>
    </lineage>
</organism>
<dbReference type="Pfam" id="PF00533">
    <property type="entry name" value="BRCT"/>
    <property type="match status" value="1"/>
</dbReference>
<dbReference type="GO" id="GO:0005634">
    <property type="term" value="C:nucleus"/>
    <property type="evidence" value="ECO:0007669"/>
    <property type="project" value="UniProtKB-SubCell"/>
</dbReference>
<feature type="region of interest" description="Disordered" evidence="9">
    <location>
        <begin position="39"/>
        <end position="148"/>
    </location>
</feature>
<evidence type="ECO:0000256" key="7">
    <source>
        <dbReference type="ARBA" id="ARBA00023204"/>
    </source>
</evidence>
<dbReference type="PROSITE" id="PS51805">
    <property type="entry name" value="EPHD"/>
    <property type="match status" value="1"/>
</dbReference>
<evidence type="ECO:0000256" key="3">
    <source>
        <dbReference type="ARBA" id="ARBA00022737"/>
    </source>
</evidence>
<dbReference type="PROSITE" id="PS50172">
    <property type="entry name" value="BRCT"/>
    <property type="match status" value="2"/>
</dbReference>
<feature type="non-terminal residue" evidence="12">
    <location>
        <position position="958"/>
    </location>
</feature>
<evidence type="ECO:0000256" key="9">
    <source>
        <dbReference type="SAM" id="MobiDB-lite"/>
    </source>
</evidence>
<dbReference type="CDD" id="cd15571">
    <property type="entry name" value="ePHD"/>
    <property type="match status" value="1"/>
</dbReference>
<evidence type="ECO:0000256" key="1">
    <source>
        <dbReference type="ARBA" id="ARBA00004123"/>
    </source>
</evidence>
<dbReference type="InterPro" id="IPR001357">
    <property type="entry name" value="BRCT_dom"/>
</dbReference>
<dbReference type="FunFam" id="3.30.40.10:FF:000310">
    <property type="entry name" value="Breast cancer associated RING 1"/>
    <property type="match status" value="1"/>
</dbReference>
<feature type="domain" description="PHD-type" evidence="11">
    <location>
        <begin position="572"/>
        <end position="692"/>
    </location>
</feature>
<keyword evidence="4" id="KW-0227">DNA damage</keyword>
<dbReference type="GO" id="GO:0045944">
    <property type="term" value="P:positive regulation of transcription by RNA polymerase II"/>
    <property type="evidence" value="ECO:0007669"/>
    <property type="project" value="TreeGrafter"/>
</dbReference>
<evidence type="ECO:0000256" key="2">
    <source>
        <dbReference type="ARBA" id="ARBA00022723"/>
    </source>
</evidence>
<feature type="domain" description="BRCT" evidence="10">
    <location>
        <begin position="850"/>
        <end position="958"/>
    </location>
</feature>
<dbReference type="Proteomes" id="UP000631114">
    <property type="component" value="Unassembled WGS sequence"/>
</dbReference>
<dbReference type="SUPFAM" id="SSF52113">
    <property type="entry name" value="BRCT domain"/>
    <property type="match status" value="2"/>
</dbReference>
<feature type="compositionally biased region" description="Basic and acidic residues" evidence="9">
    <location>
        <begin position="125"/>
        <end position="138"/>
    </location>
</feature>
<evidence type="ECO:0000259" key="10">
    <source>
        <dbReference type="PROSITE" id="PS50172"/>
    </source>
</evidence>
<dbReference type="GO" id="GO:0000724">
    <property type="term" value="P:double-strand break repair via homologous recombination"/>
    <property type="evidence" value="ECO:0007669"/>
    <property type="project" value="TreeGrafter"/>
</dbReference>
<dbReference type="InterPro" id="IPR013083">
    <property type="entry name" value="Znf_RING/FYVE/PHD"/>
</dbReference>
<evidence type="ECO:0000313" key="13">
    <source>
        <dbReference type="Proteomes" id="UP000631114"/>
    </source>
</evidence>
<feature type="compositionally biased region" description="Basic residues" evidence="9">
    <location>
        <begin position="314"/>
        <end position="329"/>
    </location>
</feature>
<dbReference type="InterPro" id="IPR036420">
    <property type="entry name" value="BRCT_dom_sf"/>
</dbReference>
<dbReference type="GO" id="GO:0008270">
    <property type="term" value="F:zinc ion binding"/>
    <property type="evidence" value="ECO:0007669"/>
    <property type="project" value="UniProtKB-KW"/>
</dbReference>
<evidence type="ECO:0000256" key="5">
    <source>
        <dbReference type="ARBA" id="ARBA00022771"/>
    </source>
</evidence>
<dbReference type="SMART" id="SM00292">
    <property type="entry name" value="BRCT"/>
    <property type="match status" value="2"/>
</dbReference>
<keyword evidence="7" id="KW-0234">DNA repair</keyword>
<dbReference type="AlphaFoldDB" id="A0A835ILW9"/>